<name>A0ABC9WMA2_GRUJA</name>
<comment type="caution">
    <text evidence="1">The sequence shown here is derived from an EMBL/GenBank/DDBJ whole genome shotgun (WGS) entry which is preliminary data.</text>
</comment>
<proteinExistence type="predicted"/>
<dbReference type="AlphaFoldDB" id="A0ABC9WMA2"/>
<reference evidence="1 2" key="1">
    <citation type="submission" date="2024-06" db="EMBL/GenBank/DDBJ databases">
        <title>The draft genome of Grus japonensis, version 3.</title>
        <authorList>
            <person name="Nabeshima K."/>
            <person name="Suzuki S."/>
            <person name="Onuma M."/>
        </authorList>
    </citation>
    <scope>NUCLEOTIDE SEQUENCE [LARGE SCALE GENOMIC DNA]</scope>
    <source>
        <strain evidence="1 2">451A</strain>
    </source>
</reference>
<keyword evidence="2" id="KW-1185">Reference proteome</keyword>
<dbReference type="Proteomes" id="UP001623348">
    <property type="component" value="Unassembled WGS sequence"/>
</dbReference>
<evidence type="ECO:0000313" key="2">
    <source>
        <dbReference type="Proteomes" id="UP001623348"/>
    </source>
</evidence>
<evidence type="ECO:0000313" key="1">
    <source>
        <dbReference type="EMBL" id="GAB0186336.1"/>
    </source>
</evidence>
<sequence length="102" mass="11674">MTCLDCHFRMEIRWNSTEHSTEEVPWMRVVAEHYSFLPSSVFLACGVINLGGILEPMPASSKMDLPLAKAKPISASVITYLRRKTKELEKRPFETGERSEKM</sequence>
<dbReference type="EMBL" id="BAAFJT010000003">
    <property type="protein sequence ID" value="GAB0186336.1"/>
    <property type="molecule type" value="Genomic_DNA"/>
</dbReference>
<protein>
    <submittedName>
        <fullName evidence="1">Zinc finger protein 462-like</fullName>
    </submittedName>
</protein>
<accession>A0ABC9WMA2</accession>
<gene>
    <name evidence="1" type="ORF">GRJ2_001098900</name>
</gene>
<organism evidence="1 2">
    <name type="scientific">Grus japonensis</name>
    <name type="common">Japanese crane</name>
    <name type="synonym">Red-crowned crane</name>
    <dbReference type="NCBI Taxonomy" id="30415"/>
    <lineage>
        <taxon>Eukaryota</taxon>
        <taxon>Metazoa</taxon>
        <taxon>Chordata</taxon>
        <taxon>Craniata</taxon>
        <taxon>Vertebrata</taxon>
        <taxon>Euteleostomi</taxon>
        <taxon>Archelosauria</taxon>
        <taxon>Archosauria</taxon>
        <taxon>Dinosauria</taxon>
        <taxon>Saurischia</taxon>
        <taxon>Theropoda</taxon>
        <taxon>Coelurosauria</taxon>
        <taxon>Aves</taxon>
        <taxon>Neognathae</taxon>
        <taxon>Neoaves</taxon>
        <taxon>Gruiformes</taxon>
        <taxon>Gruidae</taxon>
        <taxon>Grus</taxon>
    </lineage>
</organism>